<evidence type="ECO:0000256" key="16">
    <source>
        <dbReference type="ARBA" id="ARBA00023136"/>
    </source>
</evidence>
<evidence type="ECO:0000256" key="7">
    <source>
        <dbReference type="ARBA" id="ARBA00022660"/>
    </source>
</evidence>
<feature type="transmembrane region" description="Helical" evidence="18">
    <location>
        <begin position="142"/>
        <end position="160"/>
    </location>
</feature>
<evidence type="ECO:0000256" key="2">
    <source>
        <dbReference type="ARBA" id="ARBA00004448"/>
    </source>
</evidence>
<dbReference type="KEGG" id="hhal:8457894"/>
<keyword evidence="12 18" id="KW-1133">Transmembrane helix</keyword>
<keyword evidence="10 18" id="KW-1278">Translocase</keyword>
<evidence type="ECO:0000256" key="5">
    <source>
        <dbReference type="ARBA" id="ARBA00021008"/>
    </source>
</evidence>
<feature type="transmembrane region" description="Helical" evidence="18">
    <location>
        <begin position="7"/>
        <end position="26"/>
    </location>
</feature>
<protein>
    <recommendedName>
        <fullName evidence="5 18">NADH-ubiquinone oxidoreductase chain 2</fullName>
        <ecNumber evidence="4 18">7.1.1.2</ecNumber>
    </recommendedName>
</protein>
<evidence type="ECO:0000256" key="8">
    <source>
        <dbReference type="ARBA" id="ARBA00022692"/>
    </source>
</evidence>
<dbReference type="PRINTS" id="PR01436">
    <property type="entry name" value="NADHDHGNASE2"/>
</dbReference>
<feature type="transmembrane region" description="Helical" evidence="18">
    <location>
        <begin position="55"/>
        <end position="74"/>
    </location>
</feature>
<dbReference type="PANTHER" id="PTHR46552:SF1">
    <property type="entry name" value="NADH-UBIQUINONE OXIDOREDUCTASE CHAIN 2"/>
    <property type="match status" value="1"/>
</dbReference>
<evidence type="ECO:0000256" key="9">
    <source>
        <dbReference type="ARBA" id="ARBA00022792"/>
    </source>
</evidence>
<keyword evidence="16 18" id="KW-0472">Membrane</keyword>
<dbReference type="InterPro" id="IPR003917">
    <property type="entry name" value="NADH_UbQ_OxRdtase_chain2"/>
</dbReference>
<dbReference type="EC" id="7.1.1.2" evidence="4 18"/>
<feature type="transmembrane region" description="Helical" evidence="18">
    <location>
        <begin position="264"/>
        <end position="286"/>
    </location>
</feature>
<dbReference type="CTD" id="4536"/>
<evidence type="ECO:0000259" key="19">
    <source>
        <dbReference type="Pfam" id="PF00361"/>
    </source>
</evidence>
<geneLocation type="mitochondrion" evidence="20"/>
<keyword evidence="6" id="KW-0813">Transport</keyword>
<feature type="transmembrane region" description="Helical" evidence="18">
    <location>
        <begin position="86"/>
        <end position="108"/>
    </location>
</feature>
<dbReference type="EMBL" id="FJ685650">
    <property type="protein sequence ID" value="ACM79573.1"/>
    <property type="molecule type" value="Genomic_DNA"/>
</dbReference>
<reference evidence="20" key="1">
    <citation type="journal article" date="2009" name="Mol. Cells">
        <title>Complete mitochondrial genome of brown marmorated stink bug Halyomorpha halys (Hemiptera: Pentatomidae), and phylogenetic relationships of hemipteran suborders.</title>
        <authorList>
            <person name="Lee W."/>
            <person name="Kang J."/>
            <person name="Jung C."/>
            <person name="Hoelmer K."/>
            <person name="Lee S.H."/>
            <person name="Lee S."/>
        </authorList>
    </citation>
    <scope>NUCLEOTIDE SEQUENCE</scope>
</reference>
<evidence type="ECO:0000256" key="13">
    <source>
        <dbReference type="ARBA" id="ARBA00023027"/>
    </source>
</evidence>
<feature type="transmembrane region" description="Helical" evidence="18">
    <location>
        <begin position="231"/>
        <end position="252"/>
    </location>
</feature>
<evidence type="ECO:0000256" key="17">
    <source>
        <dbReference type="ARBA" id="ARBA00049551"/>
    </source>
</evidence>
<evidence type="ECO:0000256" key="15">
    <source>
        <dbReference type="ARBA" id="ARBA00023128"/>
    </source>
</evidence>
<gene>
    <name evidence="20" type="primary">ND2</name>
</gene>
<comment type="function">
    <text evidence="18">Core subunit of the mitochondrial membrane respiratory chain NADH dehydrogenase (Complex I) which catalyzes electron transfer from NADH through the respiratory chain, using ubiquinone as an electron acceptor. Essential for the catalytic activity and assembly of complex I.</text>
</comment>
<keyword evidence="9 18" id="KW-0999">Mitochondrion inner membrane</keyword>
<dbReference type="PANTHER" id="PTHR46552">
    <property type="entry name" value="NADH-UBIQUINONE OXIDOREDUCTASE CHAIN 2"/>
    <property type="match status" value="1"/>
</dbReference>
<dbReference type="GO" id="GO:0006120">
    <property type="term" value="P:mitochondrial electron transport, NADH to ubiquinone"/>
    <property type="evidence" value="ECO:0007669"/>
    <property type="project" value="InterPro"/>
</dbReference>
<evidence type="ECO:0000256" key="4">
    <source>
        <dbReference type="ARBA" id="ARBA00012944"/>
    </source>
</evidence>
<comment type="subcellular location">
    <subcellularLocation>
        <location evidence="2 18">Mitochondrion inner membrane</location>
        <topology evidence="2 18">Multi-pass membrane protein</topology>
    </subcellularLocation>
</comment>
<name>C8YQB8_HALHY</name>
<feature type="transmembrane region" description="Helical" evidence="18">
    <location>
        <begin position="306"/>
        <end position="322"/>
    </location>
</feature>
<keyword evidence="15 18" id="KW-0496">Mitochondrion</keyword>
<feature type="domain" description="NADH:quinone oxidoreductase/Mrp antiporter transmembrane" evidence="19">
    <location>
        <begin position="22"/>
        <end position="277"/>
    </location>
</feature>
<dbReference type="InterPro" id="IPR001750">
    <property type="entry name" value="ND/Mrp_TM"/>
</dbReference>
<keyword evidence="14 18" id="KW-0830">Ubiquinone</keyword>
<evidence type="ECO:0000256" key="3">
    <source>
        <dbReference type="ARBA" id="ARBA00007012"/>
    </source>
</evidence>
<comment type="catalytic activity">
    <reaction evidence="17 18">
        <text>a ubiquinone + NADH + 5 H(+)(in) = a ubiquinol + NAD(+) + 4 H(+)(out)</text>
        <dbReference type="Rhea" id="RHEA:29091"/>
        <dbReference type="Rhea" id="RHEA-COMP:9565"/>
        <dbReference type="Rhea" id="RHEA-COMP:9566"/>
        <dbReference type="ChEBI" id="CHEBI:15378"/>
        <dbReference type="ChEBI" id="CHEBI:16389"/>
        <dbReference type="ChEBI" id="CHEBI:17976"/>
        <dbReference type="ChEBI" id="CHEBI:57540"/>
        <dbReference type="ChEBI" id="CHEBI:57945"/>
        <dbReference type="EC" id="7.1.1.2"/>
    </reaction>
</comment>
<comment type="function">
    <text evidence="1">Core subunit of the mitochondrial membrane respiratory chain NADH dehydrogenase (Complex I) that is believed to belong to the minimal assembly required for catalysis. Complex I functions in the transfer of electrons from NADH to the respiratory chain. The immediate electron acceptor for the enzyme is believed to be ubiquinone.</text>
</comment>
<evidence type="ECO:0000256" key="10">
    <source>
        <dbReference type="ARBA" id="ARBA00022967"/>
    </source>
</evidence>
<dbReference type="Pfam" id="PF00361">
    <property type="entry name" value="Proton_antipo_M"/>
    <property type="match status" value="1"/>
</dbReference>
<proteinExistence type="inferred from homology"/>
<accession>C8YQB8</accession>
<dbReference type="GeneID" id="8457894"/>
<feature type="transmembrane region" description="Helical" evidence="18">
    <location>
        <begin position="190"/>
        <end position="211"/>
    </location>
</feature>
<dbReference type="OrthoDB" id="4092844at2759"/>
<dbReference type="AlphaFoldDB" id="C8YQB8"/>
<evidence type="ECO:0000256" key="1">
    <source>
        <dbReference type="ARBA" id="ARBA00003257"/>
    </source>
</evidence>
<keyword evidence="7 18" id="KW-0679">Respiratory chain</keyword>
<keyword evidence="13 18" id="KW-0520">NAD</keyword>
<comment type="similarity">
    <text evidence="3 18">Belongs to the complex I subunit 2 family.</text>
</comment>
<evidence type="ECO:0000256" key="18">
    <source>
        <dbReference type="RuleBase" id="RU003403"/>
    </source>
</evidence>
<sequence>MKKSSWLFIMILIVSTIMVVSANNWMSMWMGLEINLLSFTPLILNKTNKSSSEAAMMYFLIQSVSSMILMMMILNMMYSTTFMKMVNNMIITMSILIKMGAAPFHAWMPEIMSKMEWNKCLMLMTWQKVAPLMMMSNINNNFIINLSIIWSTMIGSLGGINQTSMRKMFGYSSINHLGWLMAINKSMNKWMIYLLTYSLLMMFICFTMMHYKIYFLNQMNNINMSNMEKVSMFIMMMSMGGMPPFIGFLPKWIVIQSMIHEKEFIMILIMIMFSLITLMYYMRIIINMTLFSNSSLKWIKNNSNNLPLIMILINFSLPMIMII</sequence>
<evidence type="ECO:0000313" key="20">
    <source>
        <dbReference type="EMBL" id="ACM79573.1"/>
    </source>
</evidence>
<evidence type="ECO:0000256" key="6">
    <source>
        <dbReference type="ARBA" id="ARBA00022448"/>
    </source>
</evidence>
<dbReference type="GO" id="GO:0005743">
    <property type="term" value="C:mitochondrial inner membrane"/>
    <property type="evidence" value="ECO:0007669"/>
    <property type="project" value="UniProtKB-SubCell"/>
</dbReference>
<evidence type="ECO:0000256" key="11">
    <source>
        <dbReference type="ARBA" id="ARBA00022982"/>
    </source>
</evidence>
<dbReference type="RefSeq" id="YP_003208154.1">
    <property type="nucleotide sequence ID" value="NC_013272.1"/>
</dbReference>
<evidence type="ECO:0000256" key="14">
    <source>
        <dbReference type="ARBA" id="ARBA00023075"/>
    </source>
</evidence>
<keyword evidence="8 18" id="KW-0812">Transmembrane</keyword>
<organism evidence="20">
    <name type="scientific">Halyomorpha halys</name>
    <name type="common">Brown marmorated stink bug</name>
    <name type="synonym">Pentatoma halys</name>
    <dbReference type="NCBI Taxonomy" id="286706"/>
    <lineage>
        <taxon>Eukaryota</taxon>
        <taxon>Metazoa</taxon>
        <taxon>Ecdysozoa</taxon>
        <taxon>Arthropoda</taxon>
        <taxon>Hexapoda</taxon>
        <taxon>Insecta</taxon>
        <taxon>Pterygota</taxon>
        <taxon>Neoptera</taxon>
        <taxon>Paraneoptera</taxon>
        <taxon>Hemiptera</taxon>
        <taxon>Heteroptera</taxon>
        <taxon>Panheteroptera</taxon>
        <taxon>Pentatomomorpha</taxon>
        <taxon>Pentatomoidea</taxon>
        <taxon>Pentatomidae</taxon>
        <taxon>Pentatominae</taxon>
        <taxon>Halyomorpha</taxon>
    </lineage>
</organism>
<evidence type="ECO:0000256" key="12">
    <source>
        <dbReference type="ARBA" id="ARBA00022989"/>
    </source>
</evidence>
<dbReference type="GO" id="GO:0008137">
    <property type="term" value="F:NADH dehydrogenase (ubiquinone) activity"/>
    <property type="evidence" value="ECO:0007669"/>
    <property type="project" value="UniProtKB-EC"/>
</dbReference>
<keyword evidence="11 18" id="KW-0249">Electron transport</keyword>
<dbReference type="InterPro" id="IPR050175">
    <property type="entry name" value="Complex_I_Subunit_2"/>
</dbReference>